<dbReference type="AlphaFoldDB" id="A0A5N5WGW3"/>
<name>A0A5N5WGW3_9EURO</name>
<organism evidence="1 2">
    <name type="scientific">Aspergillus leporis</name>
    <dbReference type="NCBI Taxonomy" id="41062"/>
    <lineage>
        <taxon>Eukaryota</taxon>
        <taxon>Fungi</taxon>
        <taxon>Dikarya</taxon>
        <taxon>Ascomycota</taxon>
        <taxon>Pezizomycotina</taxon>
        <taxon>Eurotiomycetes</taxon>
        <taxon>Eurotiomycetidae</taxon>
        <taxon>Eurotiales</taxon>
        <taxon>Aspergillaceae</taxon>
        <taxon>Aspergillus</taxon>
        <taxon>Aspergillus subgen. Circumdati</taxon>
    </lineage>
</organism>
<sequence>MKLPWRRKKKTKNQREHPCPYTATMAIFLNKDIPSASQNEASLACPPAFTYFQYVSCCGTWIIILSSSFRQT</sequence>
<evidence type="ECO:0000313" key="1">
    <source>
        <dbReference type="EMBL" id="KAB8067598.1"/>
    </source>
</evidence>
<keyword evidence="2" id="KW-1185">Reference proteome</keyword>
<dbReference type="Proteomes" id="UP000326565">
    <property type="component" value="Unassembled WGS sequence"/>
</dbReference>
<gene>
    <name evidence="1" type="ORF">BDV29DRAFT_185865</name>
</gene>
<reference evidence="1 2" key="1">
    <citation type="submission" date="2019-04" db="EMBL/GenBank/DDBJ databases">
        <title>Friends and foes A comparative genomics study of 23 Aspergillus species from section Flavi.</title>
        <authorList>
            <consortium name="DOE Joint Genome Institute"/>
            <person name="Kjaerbolling I."/>
            <person name="Vesth T."/>
            <person name="Frisvad J.C."/>
            <person name="Nybo J.L."/>
            <person name="Theobald S."/>
            <person name="Kildgaard S."/>
            <person name="Isbrandt T."/>
            <person name="Kuo A."/>
            <person name="Sato A."/>
            <person name="Lyhne E.K."/>
            <person name="Kogle M.E."/>
            <person name="Wiebenga A."/>
            <person name="Kun R.S."/>
            <person name="Lubbers R.J."/>
            <person name="Makela M.R."/>
            <person name="Barry K."/>
            <person name="Chovatia M."/>
            <person name="Clum A."/>
            <person name="Daum C."/>
            <person name="Haridas S."/>
            <person name="He G."/>
            <person name="LaButti K."/>
            <person name="Lipzen A."/>
            <person name="Mondo S."/>
            <person name="Riley R."/>
            <person name="Salamov A."/>
            <person name="Simmons B.A."/>
            <person name="Magnuson J.K."/>
            <person name="Henrissat B."/>
            <person name="Mortensen U.H."/>
            <person name="Larsen T.O."/>
            <person name="Devries R.P."/>
            <person name="Grigoriev I.V."/>
            <person name="Machida M."/>
            <person name="Baker S.E."/>
            <person name="Andersen M.R."/>
        </authorList>
    </citation>
    <scope>NUCLEOTIDE SEQUENCE [LARGE SCALE GENOMIC DNA]</scope>
    <source>
        <strain evidence="1 2">CBS 151.66</strain>
    </source>
</reference>
<accession>A0A5N5WGW3</accession>
<dbReference type="EMBL" id="ML732465">
    <property type="protein sequence ID" value="KAB8067598.1"/>
    <property type="molecule type" value="Genomic_DNA"/>
</dbReference>
<protein>
    <submittedName>
        <fullName evidence="1">Uncharacterized protein</fullName>
    </submittedName>
</protein>
<evidence type="ECO:0000313" key="2">
    <source>
        <dbReference type="Proteomes" id="UP000326565"/>
    </source>
</evidence>
<proteinExistence type="predicted"/>